<evidence type="ECO:0000313" key="2">
    <source>
        <dbReference type="EMBL" id="UUP16232.1"/>
    </source>
</evidence>
<proteinExistence type="predicted"/>
<feature type="chain" id="PRO_5045582971" evidence="1">
    <location>
        <begin position="21"/>
        <end position="119"/>
    </location>
</feature>
<dbReference type="RefSeq" id="WP_338528671.1">
    <property type="nucleotide sequence ID" value="NZ_CP030941.1"/>
</dbReference>
<dbReference type="EMBL" id="CP030941">
    <property type="protein sequence ID" value="UUP16232.1"/>
    <property type="molecule type" value="Genomic_DNA"/>
</dbReference>
<feature type="signal peptide" evidence="1">
    <location>
        <begin position="1"/>
        <end position="20"/>
    </location>
</feature>
<keyword evidence="3" id="KW-1185">Reference proteome</keyword>
<organism evidence="2 3">
    <name type="scientific">Nitratireductor thuwali</name>
    <dbReference type="NCBI Taxonomy" id="2267699"/>
    <lineage>
        <taxon>Bacteria</taxon>
        <taxon>Pseudomonadati</taxon>
        <taxon>Pseudomonadota</taxon>
        <taxon>Alphaproteobacteria</taxon>
        <taxon>Hyphomicrobiales</taxon>
        <taxon>Phyllobacteriaceae</taxon>
        <taxon>Nitratireductor</taxon>
    </lineage>
</organism>
<keyword evidence="1" id="KW-0732">Signal</keyword>
<sequence>MFRKIQIATLSAILSLGAFAAAPTAAKADGIYFSFGQGSGHAGIHLGERHRDFRPRRQHYRQASCSPRRALHKAERMGLRHARITRVNHRAIRVTGRQHRDRVSIVFARSPHCPVIRWR</sequence>
<name>A0ABY5MFP4_9HYPH</name>
<protein>
    <submittedName>
        <fullName evidence="2">Uncharacterized protein</fullName>
    </submittedName>
</protein>
<dbReference type="Proteomes" id="UP001342418">
    <property type="component" value="Chromosome"/>
</dbReference>
<evidence type="ECO:0000313" key="3">
    <source>
        <dbReference type="Proteomes" id="UP001342418"/>
    </source>
</evidence>
<evidence type="ECO:0000256" key="1">
    <source>
        <dbReference type="SAM" id="SignalP"/>
    </source>
</evidence>
<reference evidence="2 3" key="1">
    <citation type="submission" date="2018-07" db="EMBL/GenBank/DDBJ databases">
        <title>Genome sequence of Nitratireductor thuwali#1536.</title>
        <authorList>
            <person name="Michoud G."/>
            <person name="Merlino G."/>
            <person name="Sefrji F.O."/>
            <person name="Daffonchio D."/>
        </authorList>
    </citation>
    <scope>NUCLEOTIDE SEQUENCE [LARGE SCALE GENOMIC DNA]</scope>
    <source>
        <strain evidence="3">Nit1536</strain>
    </source>
</reference>
<accession>A0ABY5MFP4</accession>
<gene>
    <name evidence="2" type="ORF">NTH_00676</name>
</gene>